<evidence type="ECO:0000313" key="16">
    <source>
        <dbReference type="EMBL" id="BAU50028.1"/>
    </source>
</evidence>
<evidence type="ECO:0000256" key="6">
    <source>
        <dbReference type="ARBA" id="ARBA00022777"/>
    </source>
</evidence>
<dbReference type="Gene3D" id="2.30.30.40">
    <property type="entry name" value="SH3 Domains"/>
    <property type="match status" value="1"/>
</dbReference>
<dbReference type="PRINTS" id="PR00344">
    <property type="entry name" value="BCTRLSENSOR"/>
</dbReference>
<gene>
    <name evidence="16" type="ORF">SVA_3492</name>
</gene>
<dbReference type="EC" id="2.7.13.3" evidence="2"/>
<keyword evidence="4 10" id="KW-0597">Phosphoprotein</keyword>
<dbReference type="PROSITE" id="PS50894">
    <property type="entry name" value="HPT"/>
    <property type="match status" value="3"/>
</dbReference>
<reference evidence="16 17" key="1">
    <citation type="submission" date="2015-08" db="EMBL/GenBank/DDBJ databases">
        <title>Complete genome sequence of Sulfurifustis variabilis.</title>
        <authorList>
            <person name="Miura A."/>
            <person name="Kojima H."/>
            <person name="Fukui M."/>
        </authorList>
    </citation>
    <scope>NUCLEOTIDE SEQUENCE [LARGE SCALE GENOMIC DNA]</scope>
    <source>
        <strain evidence="17">skN76</strain>
    </source>
</reference>
<proteinExistence type="predicted"/>
<dbReference type="Gene3D" id="3.40.50.2300">
    <property type="match status" value="1"/>
</dbReference>
<dbReference type="Proteomes" id="UP000218899">
    <property type="component" value="Chromosome"/>
</dbReference>
<dbReference type="InterPro" id="IPR001789">
    <property type="entry name" value="Sig_transdc_resp-reg_receiver"/>
</dbReference>
<feature type="domain" description="HPt" evidence="15">
    <location>
        <begin position="853"/>
        <end position="959"/>
    </location>
</feature>
<dbReference type="CDD" id="cd17546">
    <property type="entry name" value="REC_hyHK_CKI1_RcsC-like"/>
    <property type="match status" value="1"/>
</dbReference>
<dbReference type="InterPro" id="IPR011006">
    <property type="entry name" value="CheY-like_superfamily"/>
</dbReference>
<evidence type="ECO:0000256" key="3">
    <source>
        <dbReference type="ARBA" id="ARBA00021495"/>
    </source>
</evidence>
<feature type="domain" description="Histidine kinase" evidence="12">
    <location>
        <begin position="1444"/>
        <end position="1580"/>
    </location>
</feature>
<evidence type="ECO:0000256" key="4">
    <source>
        <dbReference type="ARBA" id="ARBA00022553"/>
    </source>
</evidence>
<feature type="region of interest" description="Disordered" evidence="11">
    <location>
        <begin position="1190"/>
        <end position="1256"/>
    </location>
</feature>
<comment type="function">
    <text evidence="8">Involved in the transmission of sensory signals from the chemoreceptors to the flagellar motors. CheA is autophosphorylated; it can transfer its phosphate group to either CheB or CheY.</text>
</comment>
<evidence type="ECO:0000313" key="17">
    <source>
        <dbReference type="Proteomes" id="UP000218899"/>
    </source>
</evidence>
<dbReference type="SUPFAM" id="SSF50341">
    <property type="entry name" value="CheW-like"/>
    <property type="match status" value="1"/>
</dbReference>
<dbReference type="SMART" id="SM00448">
    <property type="entry name" value="REC"/>
    <property type="match status" value="1"/>
</dbReference>
<dbReference type="SMART" id="SM00073">
    <property type="entry name" value="HPT"/>
    <property type="match status" value="3"/>
</dbReference>
<feature type="domain" description="HPt" evidence="15">
    <location>
        <begin position="700"/>
        <end position="807"/>
    </location>
</feature>
<dbReference type="GO" id="GO:0000155">
    <property type="term" value="F:phosphorelay sensor kinase activity"/>
    <property type="evidence" value="ECO:0007669"/>
    <property type="project" value="InterPro"/>
</dbReference>
<dbReference type="CDD" id="cd00088">
    <property type="entry name" value="HPT"/>
    <property type="match status" value="2"/>
</dbReference>
<dbReference type="InterPro" id="IPR008207">
    <property type="entry name" value="Sig_transdc_His_kin_Hpt_dom"/>
</dbReference>
<dbReference type="PANTHER" id="PTHR43395:SF8">
    <property type="entry name" value="HISTIDINE KINASE"/>
    <property type="match status" value="1"/>
</dbReference>
<dbReference type="PROSITE" id="PS50109">
    <property type="entry name" value="HIS_KIN"/>
    <property type="match status" value="1"/>
</dbReference>
<evidence type="ECO:0000256" key="2">
    <source>
        <dbReference type="ARBA" id="ARBA00012438"/>
    </source>
</evidence>
<dbReference type="InterPro" id="IPR005467">
    <property type="entry name" value="His_kinase_dom"/>
</dbReference>
<dbReference type="EMBL" id="AP014936">
    <property type="protein sequence ID" value="BAU50028.1"/>
    <property type="molecule type" value="Genomic_DNA"/>
</dbReference>
<dbReference type="InterPro" id="IPR004105">
    <property type="entry name" value="CheA-like_dim"/>
</dbReference>
<dbReference type="InterPro" id="IPR002545">
    <property type="entry name" value="CheW-lke_dom"/>
</dbReference>
<protein>
    <recommendedName>
        <fullName evidence="3">Chemotaxis protein CheA</fullName>
        <ecNumber evidence="2">2.7.13.3</ecNumber>
    </recommendedName>
</protein>
<dbReference type="Gene3D" id="1.10.287.560">
    <property type="entry name" value="Histidine kinase CheA-like, homodimeric domain"/>
    <property type="match status" value="1"/>
</dbReference>
<feature type="domain" description="CheW-like" evidence="14">
    <location>
        <begin position="1582"/>
        <end position="1718"/>
    </location>
</feature>
<evidence type="ECO:0000259" key="13">
    <source>
        <dbReference type="PROSITE" id="PS50110"/>
    </source>
</evidence>
<evidence type="ECO:0000256" key="9">
    <source>
        <dbReference type="PROSITE-ProRule" id="PRU00110"/>
    </source>
</evidence>
<dbReference type="SMART" id="SM00387">
    <property type="entry name" value="HATPase_c"/>
    <property type="match status" value="1"/>
</dbReference>
<dbReference type="InterPro" id="IPR036061">
    <property type="entry name" value="CheW-like_dom_sf"/>
</dbReference>
<keyword evidence="17" id="KW-1185">Reference proteome</keyword>
<feature type="compositionally biased region" description="Basic and acidic residues" evidence="11">
    <location>
        <begin position="1227"/>
        <end position="1256"/>
    </location>
</feature>
<dbReference type="Gene3D" id="1.20.120.160">
    <property type="entry name" value="HPT domain"/>
    <property type="match status" value="5"/>
</dbReference>
<dbReference type="InterPro" id="IPR036890">
    <property type="entry name" value="HATPase_C_sf"/>
</dbReference>
<feature type="modified residue" description="4-aspartylphosphate" evidence="10">
    <location>
        <position position="1788"/>
    </location>
</feature>
<dbReference type="Gene3D" id="3.30.565.10">
    <property type="entry name" value="Histidine kinase-like ATPase, C-terminal domain"/>
    <property type="match status" value="1"/>
</dbReference>
<feature type="compositionally biased region" description="Low complexity" evidence="11">
    <location>
        <begin position="679"/>
        <end position="697"/>
    </location>
</feature>
<comment type="catalytic activity">
    <reaction evidence="1">
        <text>ATP + protein L-histidine = ADP + protein N-phospho-L-histidine.</text>
        <dbReference type="EC" id="2.7.13.3"/>
    </reaction>
</comment>
<evidence type="ECO:0000259" key="15">
    <source>
        <dbReference type="PROSITE" id="PS50894"/>
    </source>
</evidence>
<dbReference type="CDD" id="cd00731">
    <property type="entry name" value="CheA_reg"/>
    <property type="match status" value="1"/>
</dbReference>
<dbReference type="GO" id="GO:0006935">
    <property type="term" value="P:chemotaxis"/>
    <property type="evidence" value="ECO:0007669"/>
    <property type="project" value="InterPro"/>
</dbReference>
<dbReference type="Pfam" id="PF01584">
    <property type="entry name" value="CheW"/>
    <property type="match status" value="1"/>
</dbReference>
<dbReference type="OrthoDB" id="9803176at2"/>
<dbReference type="SMART" id="SM00260">
    <property type="entry name" value="CheW"/>
    <property type="match status" value="1"/>
</dbReference>
<evidence type="ECO:0000259" key="12">
    <source>
        <dbReference type="PROSITE" id="PS50109"/>
    </source>
</evidence>
<feature type="region of interest" description="Disordered" evidence="11">
    <location>
        <begin position="669"/>
        <end position="702"/>
    </location>
</feature>
<dbReference type="PANTHER" id="PTHR43395">
    <property type="entry name" value="SENSOR HISTIDINE KINASE CHEA"/>
    <property type="match status" value="1"/>
</dbReference>
<evidence type="ECO:0000256" key="1">
    <source>
        <dbReference type="ARBA" id="ARBA00000085"/>
    </source>
</evidence>
<feature type="compositionally biased region" description="Low complexity" evidence="11">
    <location>
        <begin position="1026"/>
        <end position="1036"/>
    </location>
</feature>
<organism evidence="16 17">
    <name type="scientific">Sulfurifustis variabilis</name>
    <dbReference type="NCBI Taxonomy" id="1675686"/>
    <lineage>
        <taxon>Bacteria</taxon>
        <taxon>Pseudomonadati</taxon>
        <taxon>Pseudomonadota</taxon>
        <taxon>Gammaproteobacteria</taxon>
        <taxon>Acidiferrobacterales</taxon>
        <taxon>Acidiferrobacteraceae</taxon>
        <taxon>Sulfurifustis</taxon>
    </lineage>
</organism>
<dbReference type="InterPro" id="IPR058661">
    <property type="entry name" value="FimL_2nd"/>
</dbReference>
<evidence type="ECO:0000259" key="14">
    <source>
        <dbReference type="PROSITE" id="PS50851"/>
    </source>
</evidence>
<feature type="domain" description="Response regulatory" evidence="13">
    <location>
        <begin position="1739"/>
        <end position="1855"/>
    </location>
</feature>
<dbReference type="KEGG" id="sva:SVA_3492"/>
<dbReference type="Pfam" id="PF26379">
    <property type="entry name" value="FimL_2nd"/>
    <property type="match status" value="1"/>
</dbReference>
<evidence type="ECO:0000256" key="5">
    <source>
        <dbReference type="ARBA" id="ARBA00022679"/>
    </source>
</evidence>
<dbReference type="SUPFAM" id="SSF47226">
    <property type="entry name" value="Histidine-containing phosphotransfer domain, HPT domain"/>
    <property type="match status" value="5"/>
</dbReference>
<dbReference type="PROSITE" id="PS50110">
    <property type="entry name" value="RESPONSE_REGULATORY"/>
    <property type="match status" value="1"/>
</dbReference>
<dbReference type="SUPFAM" id="SSF55874">
    <property type="entry name" value="ATPase domain of HSP90 chaperone/DNA topoisomerase II/histidine kinase"/>
    <property type="match status" value="1"/>
</dbReference>
<evidence type="ECO:0000256" key="11">
    <source>
        <dbReference type="SAM" id="MobiDB-lite"/>
    </source>
</evidence>
<feature type="modified residue" description="Phosphohistidine" evidence="9">
    <location>
        <position position="747"/>
    </location>
</feature>
<evidence type="ECO:0000256" key="7">
    <source>
        <dbReference type="ARBA" id="ARBA00023012"/>
    </source>
</evidence>
<dbReference type="InterPro" id="IPR003594">
    <property type="entry name" value="HATPase_dom"/>
</dbReference>
<dbReference type="InterPro" id="IPR037006">
    <property type="entry name" value="CheA-like_homodim_sf"/>
</dbReference>
<dbReference type="PROSITE" id="PS50851">
    <property type="entry name" value="CHEW"/>
    <property type="match status" value="1"/>
</dbReference>
<evidence type="ECO:0000256" key="10">
    <source>
        <dbReference type="PROSITE-ProRule" id="PRU00169"/>
    </source>
</evidence>
<dbReference type="InterPro" id="IPR051315">
    <property type="entry name" value="Bact_Chemotaxis_CheA"/>
</dbReference>
<accession>A0A1C7AFE6</accession>
<feature type="modified residue" description="Phosphohistidine" evidence="9">
    <location>
        <position position="1110"/>
    </location>
</feature>
<name>A0A1C7AFE6_9GAMM</name>
<dbReference type="InterPro" id="IPR004358">
    <property type="entry name" value="Sig_transdc_His_kin-like_C"/>
</dbReference>
<feature type="modified residue" description="Phosphohistidine" evidence="9">
    <location>
        <position position="899"/>
    </location>
</feature>
<dbReference type="Pfam" id="PF00072">
    <property type="entry name" value="Response_reg"/>
    <property type="match status" value="1"/>
</dbReference>
<keyword evidence="7" id="KW-0902">Two-component regulatory system</keyword>
<dbReference type="InterPro" id="IPR036641">
    <property type="entry name" value="HPT_dom_sf"/>
</dbReference>
<dbReference type="FunFam" id="3.30.565.10:FF:000016">
    <property type="entry name" value="Chemotaxis protein CheA, putative"/>
    <property type="match status" value="1"/>
</dbReference>
<feature type="domain" description="HPt" evidence="15">
    <location>
        <begin position="1063"/>
        <end position="1167"/>
    </location>
</feature>
<feature type="compositionally biased region" description="Low complexity" evidence="11">
    <location>
        <begin position="1045"/>
        <end position="1061"/>
    </location>
</feature>
<keyword evidence="6" id="KW-0418">Kinase</keyword>
<keyword evidence="5" id="KW-0808">Transferase</keyword>
<dbReference type="SMART" id="SM01231">
    <property type="entry name" value="H-kinase_dim"/>
    <property type="match status" value="1"/>
</dbReference>
<dbReference type="RefSeq" id="WP_096462369.1">
    <property type="nucleotide sequence ID" value="NZ_AP014936.1"/>
</dbReference>
<feature type="region of interest" description="Disordered" evidence="11">
    <location>
        <begin position="1010"/>
        <end position="1061"/>
    </location>
</feature>
<evidence type="ECO:0000256" key="8">
    <source>
        <dbReference type="ARBA" id="ARBA00035100"/>
    </source>
</evidence>
<dbReference type="Pfam" id="PF02518">
    <property type="entry name" value="HATPase_c"/>
    <property type="match status" value="1"/>
</dbReference>
<sequence length="1861" mass="202050">MSTFRKVDPSTLGWVKNEIDESLKQARLALEEFVENPSDRTRLRFCITHLHQVVGTLLMVELDGAAFMAREVEALAEAVLDEKVEVTNEVLDVLTRGILILPDYLARLQFGHADVPLKHLPLINEMRARRKAEPLAEFELFQPDLSVRPPAPGGPRERLSDAEYAALARKLRSTYQAALLDFLREPDGKEPLRTIAGVIAELQAKANLGLVEQLFWVAGGLLEGMIDGALPVTPERKKHLARIDQQVKKVVDGAERSLLRGTSEALVRALLYEIAQAGPGGPQVEQLKRAFALDSLLAPAEDERLDLPSPEVLESVAKVLGKEIEQAQDRLAAAFDSRRTDEAALAPLLDLLHKMAGTLEMLGVPLLKDLLEELSAACRALAGGRIEEPERAAMPMAQALLLVENSARDMHRSAADWRKQIDQAMQALRALHAPDAVPSSDGIEVSDAELTETEFNQLLSVVGNEVGVNLGRIEEALESFAAATTQLERLDEIPRQLGQIEGALQILGLERAVELARVTRGHVETMRRGEMRVDPALLDAFAVCIGSIGAYLEGLRAGRRNIDGLIESALGEIATAVEGRSRPASAASPPPADPRAALKEWLDRPGEAASRKALEGALAGLSRSRADGEKAARIAAEMSRLIAIVSEDPDQLSDEVRATLLASFETLSREAPAGRTERPANVAPAPAAATAKTAPPAGEDDDFDDEIMQIFIEDARDVLGNVTREYARWSQDHGNQGALAELRRGFHTLKGSGRMVGASEVAELAWAIENMLNHLRDGKITVSPAVIDVLERAQAVLPEMVAQLEGGPAPAVDIEALRGEAHALVGGTPPAPAAKAKATAAAKSPDAGQTDALPKLDGTLLEIFTNEARGHLATIRKETAACRQAGACLVSPALTRSIHTLQGNARSLGIRMMAEACAETEKLFHVMSAESVPLAGAHLDMLDRFADVVAELVAALNDSGAGDHLAGRFAEITQTARREHDAFVALERPRPSEPDSSIPVDAEEIELIAPSGADEPPPEPAPSPDPVATAADTAAPQERHPAPSRPRSTPAAPSAEGARAAVADQIDPELFEIFREEATDILAAVEQALRAWRAAPEDTGVVLDLKRALHTLKGGARMAGVMSMGQVSHTTETLLQHVENRAVPASAELFDLLEETHDVLVAMLDRIAGGEPAVGTDSLDARLAAFASGRPPAAVTAPVAPPEAPRDRAEPAGSPSGAPGFVPEAQRASDEPDTEAHIDRREAEASPDAWPDRRERRGQIRVNTDLLNNLVNYAGEVSIARARMEQQIYGFRDNLSELSSNVSRFREQLRELEIQSESQILYRLEQQDEGAPDFDPLEFDRFSRLQQLSRQLTESLHDLTTIQMNMGNFVGEAETVLAMQARINTELQEGLMRTRMVEFSTQAGRLRHIVRQTARELGKRAELVFAGSDVQIDRTVLERMIGPFEHMIRNSLDHGIEPEGERVRKGKPAGGTITIATAQEGSEVVIRFSDDGAGMDTARIRAKAIERGLMSADASLSDDEILQFILISGFSTAEKITHVSGRGVGMDVVHNEVKQLGGSMSVETERGQGTTFTIRLPLTLSIAQALMVYVGDQQFAVPLSSVVNIIEYPLDQLHRLSVGKNPLLNHNDEVYPFMNLGARLGIPAGEPTGRKVPILLARAANREVAIQVDGLGGTREIVIKQLGPQLTEIKGLAGATILGDGRVVLILDVPGLWYSDDTLHVEHRAERPQVEEEVRERPVVMVVDDSLTVRKVTGKHLQKRGFDVMVAKDGVDAVEQLRDRVPDIMLVDIEMPRMDGYELTSRIRAESRLKHVPIIMITSRAGAKHRNRAFELGVDEYMSKPYQEDELFRNIDTLLARGRGR</sequence>
<dbReference type="GO" id="GO:0005737">
    <property type="term" value="C:cytoplasm"/>
    <property type="evidence" value="ECO:0007669"/>
    <property type="project" value="InterPro"/>
</dbReference>
<dbReference type="SUPFAM" id="SSF52172">
    <property type="entry name" value="CheY-like"/>
    <property type="match status" value="1"/>
</dbReference>
<dbReference type="Pfam" id="PF01627">
    <property type="entry name" value="Hpt"/>
    <property type="match status" value="3"/>
</dbReference>